<proteinExistence type="predicted"/>
<dbReference type="EMBL" id="QNRR01000001">
    <property type="protein sequence ID" value="RBP47676.1"/>
    <property type="molecule type" value="Genomic_DNA"/>
</dbReference>
<sequence>MKGCLPSLVALVVVAAILATGLVPGYIASSIFGVENKGVMAITAGGIALALYGIYRWLIYLQDREKRVLSVLTDPVFGEVKQLRDHWEADQPISEGGEAVEIWGDALAPTSAQTSTFTNIRERWPALLALCVEAANNLIASVYHNEKGPVPSVKAEQLNLKTVALDDGNIGDFTLMFELPSAVKLLPWGLDVTFENFVVVEASDNH</sequence>
<evidence type="ECO:0000256" key="1">
    <source>
        <dbReference type="SAM" id="Phobius"/>
    </source>
</evidence>
<feature type="transmembrane region" description="Helical" evidence="1">
    <location>
        <begin position="7"/>
        <end position="27"/>
    </location>
</feature>
<dbReference type="Proteomes" id="UP000253426">
    <property type="component" value="Unassembled WGS sequence"/>
</dbReference>
<accession>A0A366HTR4</accession>
<keyword evidence="1" id="KW-0812">Transmembrane</keyword>
<comment type="caution">
    <text evidence="2">The sequence shown here is derived from an EMBL/GenBank/DDBJ whole genome shotgun (WGS) entry which is preliminary data.</text>
</comment>
<keyword evidence="1" id="KW-1133">Transmembrane helix</keyword>
<gene>
    <name evidence="2" type="ORF">DES53_101474</name>
</gene>
<keyword evidence="1" id="KW-0472">Membrane</keyword>
<reference evidence="2 3" key="1">
    <citation type="submission" date="2018-06" db="EMBL/GenBank/DDBJ databases">
        <title>Genomic Encyclopedia of Type Strains, Phase IV (KMG-IV): sequencing the most valuable type-strain genomes for metagenomic binning, comparative biology and taxonomic classification.</title>
        <authorList>
            <person name="Goeker M."/>
        </authorList>
    </citation>
    <scope>NUCLEOTIDE SEQUENCE [LARGE SCALE GENOMIC DNA]</scope>
    <source>
        <strain evidence="2 3">DSM 25532</strain>
    </source>
</reference>
<name>A0A366HTR4_9BACT</name>
<evidence type="ECO:0000313" key="2">
    <source>
        <dbReference type="EMBL" id="RBP47676.1"/>
    </source>
</evidence>
<keyword evidence="3" id="KW-1185">Reference proteome</keyword>
<evidence type="ECO:0000313" key="3">
    <source>
        <dbReference type="Proteomes" id="UP000253426"/>
    </source>
</evidence>
<protein>
    <submittedName>
        <fullName evidence="2">Uncharacterized protein</fullName>
    </submittedName>
</protein>
<dbReference type="AlphaFoldDB" id="A0A366HTR4"/>
<dbReference type="RefSeq" id="WP_113956592.1">
    <property type="nucleotide sequence ID" value="NZ_QNRR01000001.1"/>
</dbReference>
<feature type="transmembrane region" description="Helical" evidence="1">
    <location>
        <begin position="39"/>
        <end position="58"/>
    </location>
</feature>
<organism evidence="2 3">
    <name type="scientific">Roseimicrobium gellanilyticum</name>
    <dbReference type="NCBI Taxonomy" id="748857"/>
    <lineage>
        <taxon>Bacteria</taxon>
        <taxon>Pseudomonadati</taxon>
        <taxon>Verrucomicrobiota</taxon>
        <taxon>Verrucomicrobiia</taxon>
        <taxon>Verrucomicrobiales</taxon>
        <taxon>Verrucomicrobiaceae</taxon>
        <taxon>Roseimicrobium</taxon>
    </lineage>
</organism>